<reference evidence="1 2" key="1">
    <citation type="submission" date="2014-02" db="EMBL/GenBank/DDBJ databases">
        <title>The small core and large imbalanced accessory genome model reveals a collaborative survival strategy of Sorangium cellulosum strains in nature.</title>
        <authorList>
            <person name="Han K."/>
            <person name="Peng R."/>
            <person name="Blom J."/>
            <person name="Li Y.-Z."/>
        </authorList>
    </citation>
    <scope>NUCLEOTIDE SEQUENCE [LARGE SCALE GENOMIC DNA]</scope>
    <source>
        <strain evidence="1 2">So0007-03</strain>
    </source>
</reference>
<gene>
    <name evidence="1" type="ORF">BE21_54115</name>
</gene>
<name>A0A150TDT0_SORCE</name>
<accession>A0A150TDT0</accession>
<protein>
    <submittedName>
        <fullName evidence="1">Uncharacterized protein</fullName>
    </submittedName>
</protein>
<sequence>MEISRFAIETLATRGITRSEAHRAGRDRLEKLLRLHGFSAHEALFATEAAIGGFVGSDRARDPLELAIGGSFGPPSSDWWEILLGPGALLERNMTRALFRDGFWPIGISAPFAAFAGLDPYLHVSHDRAERSRGMVDFLVAEDGTIWVRDFSIGNTPVPYAASPVFLVEKLARFLDIAQRGLHHLRLEARPRAGARLAEALGARPIAAASDAYHTVWDAEDLVILDGHPSGAAPDRTLVFARSVERLAQAVEALAGSPAVAAIACGEVTVALRDPGEAPAPASRGLVPIGLDRPEQRGALRIERTASGVSLVQERDFGGRVLERHELPPVGDRLAHTRWMLAAEGFRRVLTDRAVNALRARGVIRDPQRAASRARLAELLAPHGVAASEPLLAFEQHAGGLCVSRDQGEHYWLGPALELEGGVLPRGGLVPIGAFSRGLYFMASDGAILADDGVVERFVFADSWRIFLERFALGHEAPDVIPEWPARHRASLSEDVGEALARALGVPRAPELSDRTQSFWTSDDLVIWSTPAYLEFCVSPCILYADEPAVIEQALLWIQANHPELSIERSEGTR</sequence>
<comment type="caution">
    <text evidence="1">The sequence shown here is derived from an EMBL/GenBank/DDBJ whole genome shotgun (WGS) entry which is preliminary data.</text>
</comment>
<organism evidence="1 2">
    <name type="scientific">Sorangium cellulosum</name>
    <name type="common">Polyangium cellulosum</name>
    <dbReference type="NCBI Taxonomy" id="56"/>
    <lineage>
        <taxon>Bacteria</taxon>
        <taxon>Pseudomonadati</taxon>
        <taxon>Myxococcota</taxon>
        <taxon>Polyangia</taxon>
        <taxon>Polyangiales</taxon>
        <taxon>Polyangiaceae</taxon>
        <taxon>Sorangium</taxon>
    </lineage>
</organism>
<dbReference type="Proteomes" id="UP000075502">
    <property type="component" value="Unassembled WGS sequence"/>
</dbReference>
<proteinExistence type="predicted"/>
<dbReference type="EMBL" id="JEME01002904">
    <property type="protein sequence ID" value="KYG02859.1"/>
    <property type="molecule type" value="Genomic_DNA"/>
</dbReference>
<evidence type="ECO:0000313" key="2">
    <source>
        <dbReference type="Proteomes" id="UP000075502"/>
    </source>
</evidence>
<dbReference type="AlphaFoldDB" id="A0A150TDT0"/>
<evidence type="ECO:0000313" key="1">
    <source>
        <dbReference type="EMBL" id="KYG02859.1"/>
    </source>
</evidence>